<dbReference type="AlphaFoldDB" id="A0A8E1QZN7"/>
<accession>A0A8E1QZN7</accession>
<protein>
    <submittedName>
        <fullName evidence="3">Transcriptional regulator</fullName>
    </submittedName>
</protein>
<proteinExistence type="predicted"/>
<dbReference type="Pfam" id="PF02357">
    <property type="entry name" value="NusG"/>
    <property type="match status" value="1"/>
</dbReference>
<comment type="caution">
    <text evidence="3">The sequence shown here is derived from an EMBL/GenBank/DDBJ whole genome shotgun (WGS) entry which is preliminary data.</text>
</comment>
<keyword evidence="4" id="KW-1185">Reference proteome</keyword>
<dbReference type="RefSeq" id="WP_021855273.1">
    <property type="nucleotide sequence ID" value="NZ_LFQU01000001.1"/>
</dbReference>
<feature type="domain" description="NusG-like N-terminal" evidence="2">
    <location>
        <begin position="17"/>
        <end position="113"/>
    </location>
</feature>
<dbReference type="OrthoDB" id="1491263at2"/>
<evidence type="ECO:0000313" key="4">
    <source>
        <dbReference type="Proteomes" id="UP000036951"/>
    </source>
</evidence>
<dbReference type="GO" id="GO:0006354">
    <property type="term" value="P:DNA-templated transcription elongation"/>
    <property type="evidence" value="ECO:0007669"/>
    <property type="project" value="InterPro"/>
</dbReference>
<evidence type="ECO:0000256" key="1">
    <source>
        <dbReference type="ARBA" id="ARBA00023163"/>
    </source>
</evidence>
<evidence type="ECO:0000313" key="3">
    <source>
        <dbReference type="EMBL" id="KOO69628.1"/>
    </source>
</evidence>
<dbReference type="Gene3D" id="3.30.70.940">
    <property type="entry name" value="NusG, N-terminal domain"/>
    <property type="match status" value="1"/>
</dbReference>
<organism evidence="3 4">
    <name type="scientific">Xylanibacter rarus</name>
    <dbReference type="NCBI Taxonomy" id="1676614"/>
    <lineage>
        <taxon>Bacteria</taxon>
        <taxon>Pseudomonadati</taxon>
        <taxon>Bacteroidota</taxon>
        <taxon>Bacteroidia</taxon>
        <taxon>Bacteroidales</taxon>
        <taxon>Prevotellaceae</taxon>
        <taxon>Xylanibacter</taxon>
    </lineage>
</organism>
<dbReference type="InterPro" id="IPR006645">
    <property type="entry name" value="NGN-like_dom"/>
</dbReference>
<dbReference type="CDD" id="cd09895">
    <property type="entry name" value="NGN_SP_UpxY"/>
    <property type="match status" value="1"/>
</dbReference>
<gene>
    <name evidence="3" type="ORF">ACU52_00255</name>
</gene>
<dbReference type="Proteomes" id="UP000036951">
    <property type="component" value="Unassembled WGS sequence"/>
</dbReference>
<keyword evidence="1" id="KW-0804">Transcription</keyword>
<evidence type="ECO:0000259" key="2">
    <source>
        <dbReference type="Pfam" id="PF02357"/>
    </source>
</evidence>
<reference evidence="3 4" key="1">
    <citation type="submission" date="2015-06" db="EMBL/GenBank/DDBJ databases">
        <title>Prevotella sp. 109, sp. nov., a novel member of the family Prevotellaceae isolated from human faeces.</title>
        <authorList>
            <person name="Shkoporov A.N."/>
            <person name="Chaplin A.V."/>
            <person name="Kafarskaia L.I."/>
            <person name="Efimov B.A."/>
        </authorList>
    </citation>
    <scope>NUCLEOTIDE SEQUENCE [LARGE SCALE GENOMIC DNA]</scope>
    <source>
        <strain evidence="3 4">109</strain>
    </source>
</reference>
<sequence>MTKEEQIIAFSRSDAPQWFVMRDLKRNNAKLPAYKMLSEMKIEIFTPMKWKIVTKEKKRIPQKVPFMQDLLFVHVTRKILDPIVERTSTLQYRYLRDGFRTPMTVRDTDMERFIRAVESADNPQFYAPKDILPSMIGKTVRIIGGPLNDYVGKLQKMQGSKVKRIFIELSNLLTASIEVQPEYIQIL</sequence>
<dbReference type="NCBIfam" id="NF033644">
    <property type="entry name" value="antiterm_UpxY"/>
    <property type="match status" value="1"/>
</dbReference>
<dbReference type="EMBL" id="LFQU01000001">
    <property type="protein sequence ID" value="KOO69628.1"/>
    <property type="molecule type" value="Genomic_DNA"/>
</dbReference>
<name>A0A8E1QZN7_9BACT</name>
<dbReference type="InterPro" id="IPR036735">
    <property type="entry name" value="NGN_dom_sf"/>
</dbReference>